<evidence type="ECO:0008006" key="4">
    <source>
        <dbReference type="Google" id="ProtNLM"/>
    </source>
</evidence>
<evidence type="ECO:0000313" key="2">
    <source>
        <dbReference type="EMBL" id="ALG06342.1"/>
    </source>
</evidence>
<organism evidence="2 3">
    <name type="scientific">Kibdelosporangium phytohabitans</name>
    <dbReference type="NCBI Taxonomy" id="860235"/>
    <lineage>
        <taxon>Bacteria</taxon>
        <taxon>Bacillati</taxon>
        <taxon>Actinomycetota</taxon>
        <taxon>Actinomycetes</taxon>
        <taxon>Pseudonocardiales</taxon>
        <taxon>Pseudonocardiaceae</taxon>
        <taxon>Kibdelosporangium</taxon>
    </lineage>
</organism>
<dbReference type="STRING" id="860235.AOZ06_04870"/>
<dbReference type="Pfam" id="PF13230">
    <property type="entry name" value="GATase_4"/>
    <property type="match status" value="1"/>
</dbReference>
<accession>A0A0N9HTV3</accession>
<dbReference type="OrthoDB" id="1094040at2"/>
<dbReference type="Proteomes" id="UP000063699">
    <property type="component" value="Chromosome"/>
</dbReference>
<protein>
    <recommendedName>
        <fullName evidence="4">Glutamine amidotransferase type-2 domain-containing protein</fullName>
    </recommendedName>
</protein>
<dbReference type="Gene3D" id="3.60.20.10">
    <property type="entry name" value="Glutamine Phosphoribosylpyrophosphate, subunit 1, domain 1"/>
    <property type="match status" value="1"/>
</dbReference>
<dbReference type="KEGG" id="kphy:AOZ06_04870"/>
<reference evidence="2 3" key="1">
    <citation type="submission" date="2015-07" db="EMBL/GenBank/DDBJ databases">
        <title>Genome sequencing of Kibdelosporangium phytohabitans.</title>
        <authorList>
            <person name="Qin S."/>
            <person name="Xing K."/>
        </authorList>
    </citation>
    <scope>NUCLEOTIDE SEQUENCE [LARGE SCALE GENOMIC DNA]</scope>
    <source>
        <strain evidence="2 3">KLBMP1111</strain>
    </source>
</reference>
<dbReference type="SUPFAM" id="SSF56235">
    <property type="entry name" value="N-terminal nucleophile aminohydrolases (Ntn hydrolases)"/>
    <property type="match status" value="1"/>
</dbReference>
<name>A0A0N9HTV3_9PSEU</name>
<gene>
    <name evidence="2" type="ORF">AOZ06_04870</name>
</gene>
<dbReference type="InterPro" id="IPR029055">
    <property type="entry name" value="Ntn_hydrolases_N"/>
</dbReference>
<dbReference type="EMBL" id="CP012752">
    <property type="protein sequence ID" value="ALG06342.1"/>
    <property type="molecule type" value="Genomic_DNA"/>
</dbReference>
<proteinExistence type="predicted"/>
<evidence type="ECO:0000256" key="1">
    <source>
        <dbReference type="ARBA" id="ARBA00022962"/>
    </source>
</evidence>
<evidence type="ECO:0000313" key="3">
    <source>
        <dbReference type="Proteomes" id="UP000063699"/>
    </source>
</evidence>
<keyword evidence="1" id="KW-0315">Glutamine amidotransferase</keyword>
<sequence length="277" mass="31058">MLTFFPENVMPDAQALINGAVINSDGHGFAIVADGRILVERDMGAQRLIEQFVAVRETYPDGPALFHSRIATAGEITVANCHPFRVGGDVSTVLAHNGTMPARVQPAKDDPRSDTRILAEDFLATEPFGPLGTRRARKRMEKWLSRRNKVVILTVDPRYDHQAYVLHEDAGVWDNGIWYSNKDYQRNLSTYGQWYDDVCPMCEVPPGPDEVDRVCRACGVCLVCYEWEDNCVCDPPARVRHELGLDWDLWGHRRAWSAGAVRDTSEDPDDYAGPVAV</sequence>
<dbReference type="RefSeq" id="WP_054288318.1">
    <property type="nucleotide sequence ID" value="NZ_CP012752.1"/>
</dbReference>
<keyword evidence="3" id="KW-1185">Reference proteome</keyword>
<dbReference type="InterPro" id="IPR026869">
    <property type="entry name" value="EgtC-like"/>
</dbReference>
<dbReference type="AlphaFoldDB" id="A0A0N9HTV3"/>